<evidence type="ECO:0000313" key="5">
    <source>
        <dbReference type="Proteomes" id="UP000588071"/>
    </source>
</evidence>
<gene>
    <name evidence="4" type="ORF">HF857_04630</name>
</gene>
<dbReference type="InterPro" id="IPR037171">
    <property type="entry name" value="NagB/RpiA_transferase-like"/>
</dbReference>
<dbReference type="Pfam" id="PF08220">
    <property type="entry name" value="HTH_DeoR"/>
    <property type="match status" value="1"/>
</dbReference>
<dbReference type="Gene3D" id="1.10.10.10">
    <property type="entry name" value="Winged helix-like DNA-binding domain superfamily/Winged helix DNA-binding domain"/>
    <property type="match status" value="1"/>
</dbReference>
<dbReference type="GO" id="GO:0003700">
    <property type="term" value="F:DNA-binding transcription factor activity"/>
    <property type="evidence" value="ECO:0007669"/>
    <property type="project" value="InterPro"/>
</dbReference>
<evidence type="ECO:0000313" key="4">
    <source>
        <dbReference type="EMBL" id="NME49542.1"/>
    </source>
</evidence>
<sequence>MVPYERQQKILSILKNVELIKFEELKKEFTNVSDSTLRRDLKELEKNNKIENLSGGAIKILSAVGEIPISTRNTLNNDKKEKIASLAADEIVDGDVIYLDSGSTCSLLFKEIVSKRITIYTTNTDIFALGGNINSEIIILGGLFNPINSSVSGALTEENLKDIYFNKCFLGVNGVSDKFGVTTPTIEEAVKKRLVKNHSDTIYLLCDSTKFHKLSNVKAFNLEGVTIISDENDLKLSEKISIIH</sequence>
<accession>A0A7X9RKH3</accession>
<dbReference type="Pfam" id="PF00455">
    <property type="entry name" value="DeoRC"/>
    <property type="match status" value="1"/>
</dbReference>
<proteinExistence type="predicted"/>
<dbReference type="SMART" id="SM01134">
    <property type="entry name" value="DeoRC"/>
    <property type="match status" value="1"/>
</dbReference>
<evidence type="ECO:0000256" key="2">
    <source>
        <dbReference type="ARBA" id="ARBA00023163"/>
    </source>
</evidence>
<protein>
    <submittedName>
        <fullName evidence="4">DeoR/GlpR transcriptional regulator</fullName>
    </submittedName>
</protein>
<keyword evidence="1" id="KW-0805">Transcription regulation</keyword>
<dbReference type="PROSITE" id="PS51000">
    <property type="entry name" value="HTH_DEOR_2"/>
    <property type="match status" value="1"/>
</dbReference>
<dbReference type="Gene3D" id="3.40.50.1360">
    <property type="match status" value="1"/>
</dbReference>
<keyword evidence="2" id="KW-0804">Transcription</keyword>
<comment type="caution">
    <text evidence="4">The sequence shown here is derived from an EMBL/GenBank/DDBJ whole genome shotgun (WGS) entry which is preliminary data.</text>
</comment>
<dbReference type="SUPFAM" id="SSF100950">
    <property type="entry name" value="NagB/RpiA/CoA transferase-like"/>
    <property type="match status" value="1"/>
</dbReference>
<organism evidence="4 5">
    <name type="scientific">Enterococcus cecorum</name>
    <dbReference type="NCBI Taxonomy" id="44008"/>
    <lineage>
        <taxon>Bacteria</taxon>
        <taxon>Bacillati</taxon>
        <taxon>Bacillota</taxon>
        <taxon>Bacilli</taxon>
        <taxon>Lactobacillales</taxon>
        <taxon>Enterococcaceae</taxon>
        <taxon>Enterococcus</taxon>
    </lineage>
</organism>
<dbReference type="PANTHER" id="PTHR30363">
    <property type="entry name" value="HTH-TYPE TRANSCRIPTIONAL REGULATOR SRLR-RELATED"/>
    <property type="match status" value="1"/>
</dbReference>
<name>A0A7X9RKH3_9ENTE</name>
<dbReference type="PANTHER" id="PTHR30363:SF44">
    <property type="entry name" value="AGA OPERON TRANSCRIPTIONAL REPRESSOR-RELATED"/>
    <property type="match status" value="1"/>
</dbReference>
<dbReference type="InterPro" id="IPR001034">
    <property type="entry name" value="DeoR_HTH"/>
</dbReference>
<dbReference type="SMART" id="SM00420">
    <property type="entry name" value="HTH_DEOR"/>
    <property type="match status" value="1"/>
</dbReference>
<evidence type="ECO:0000256" key="1">
    <source>
        <dbReference type="ARBA" id="ARBA00023015"/>
    </source>
</evidence>
<feature type="domain" description="HTH deoR-type" evidence="3">
    <location>
        <begin position="3"/>
        <end position="59"/>
    </location>
</feature>
<dbReference type="RefSeq" id="WP_168930673.1">
    <property type="nucleotide sequence ID" value="NZ_JABAFV010000005.1"/>
</dbReference>
<dbReference type="InterPro" id="IPR036388">
    <property type="entry name" value="WH-like_DNA-bd_sf"/>
</dbReference>
<reference evidence="4 5" key="1">
    <citation type="submission" date="2020-04" db="EMBL/GenBank/DDBJ databases">
        <authorList>
            <person name="Hitch T.C.A."/>
            <person name="Wylensek D."/>
            <person name="Clavel T."/>
        </authorList>
    </citation>
    <scope>NUCLEOTIDE SEQUENCE [LARGE SCALE GENOMIC DNA]</scope>
    <source>
        <strain evidence="4 5">WCA-380-WT-3C</strain>
    </source>
</reference>
<dbReference type="InterPro" id="IPR036390">
    <property type="entry name" value="WH_DNA-bd_sf"/>
</dbReference>
<dbReference type="EMBL" id="JABAFV010000005">
    <property type="protein sequence ID" value="NME49542.1"/>
    <property type="molecule type" value="Genomic_DNA"/>
</dbReference>
<dbReference type="SUPFAM" id="SSF46785">
    <property type="entry name" value="Winged helix' DNA-binding domain"/>
    <property type="match status" value="1"/>
</dbReference>
<dbReference type="InterPro" id="IPR014036">
    <property type="entry name" value="DeoR-like_C"/>
</dbReference>
<dbReference type="Proteomes" id="UP000588071">
    <property type="component" value="Unassembled WGS sequence"/>
</dbReference>
<evidence type="ECO:0000259" key="3">
    <source>
        <dbReference type="PROSITE" id="PS51000"/>
    </source>
</evidence>
<dbReference type="AlphaFoldDB" id="A0A7X9RKH3"/>
<dbReference type="InterPro" id="IPR050313">
    <property type="entry name" value="Carb_Metab_HTH_regulators"/>
</dbReference>